<reference evidence="3 4" key="1">
    <citation type="submission" date="2016-05" db="EMBL/GenBank/DDBJ databases">
        <title>Paenibacillus oryzae. sp. nov., isolated from the rice root.</title>
        <authorList>
            <person name="Zhang J."/>
            <person name="Zhang X."/>
        </authorList>
    </citation>
    <scope>NUCLEOTIDE SEQUENCE [LARGE SCALE GENOMIC DNA]</scope>
    <source>
        <strain evidence="3 4">1DrF-4</strain>
    </source>
</reference>
<dbReference type="AlphaFoldDB" id="A0A1A5YTF9"/>
<proteinExistence type="predicted"/>
<accession>A0A1A5YTF9</accession>
<name>A0A1A5YTF9_9BACL</name>
<sequence length="623" mass="67402">MMILALALMIPGVAAYADNGPAFSDVGSTFWAKDEIDSLVQLGVVKGFDDNTFKPAAPVTREQFAQLLTLAFYLDIPTDNEQSFRDVATTRWSFPAIEAAKDFLTGYYPPSGKAFFDPTAKATREDVAVALVKTMNYQPDDLKNPNILDSYYDGDDVSPNLQTYMGIAIEKKLLTGYQDGRLKPGAPVTRAEAAALIYRVLKGASGDSQASLELNVDVPEKTSTPTVYVTGDVTKGASVSINNKQVEVVQGQFRWAVVLEQEGTYTLTIVARMPGGKTETVTKKVVFEKGGPTLEVKGVPEQTDNKTLKVSWTAKDPNGSNLTVYLNGEKQWSASSSATIELEEGVNTIIVRAENESGKTAEVKKQVLVSTGGPALTVDLPETTDKESVTVRWTVKDKNDASPVVYVNDEKQSSYGNSVAVKLKEGSNSIIVKATNKFGKTTTVTKTIIFNAGNSALTVGDLPETTEKESVTVSWSVKDTNDSAPAVYVNDEQQGSYYTSKSITLVPGVNTIKVKSVNKLGKATEVVKTITFNPPAPAFVLTHAPETTSSPKITVSWTLTDVNDSSAKLYMNDAQLSSYYSSISVDLKEGDNVFKFVATNKYGKSTEVLYKVTYTAVQPEQQS</sequence>
<dbReference type="PANTHER" id="PTHR43308:SF5">
    <property type="entry name" value="S-LAYER PROTEIN _ PEPTIDOGLYCAN ENDO-BETA-N-ACETYLGLUCOSAMINIDASE"/>
    <property type="match status" value="1"/>
</dbReference>
<dbReference type="InterPro" id="IPR001119">
    <property type="entry name" value="SLH_dom"/>
</dbReference>
<feature type="domain" description="SLH" evidence="2">
    <location>
        <begin position="83"/>
        <end position="145"/>
    </location>
</feature>
<dbReference type="Pfam" id="PF00395">
    <property type="entry name" value="SLH"/>
    <property type="match status" value="2"/>
</dbReference>
<feature type="chain" id="PRO_5008340625" description="SLH domain-containing protein" evidence="1">
    <location>
        <begin position="18"/>
        <end position="623"/>
    </location>
</feature>
<comment type="caution">
    <text evidence="3">The sequence shown here is derived from an EMBL/GenBank/DDBJ whole genome shotgun (WGS) entry which is preliminary data.</text>
</comment>
<evidence type="ECO:0000259" key="2">
    <source>
        <dbReference type="PROSITE" id="PS51272"/>
    </source>
</evidence>
<keyword evidence="4" id="KW-1185">Reference proteome</keyword>
<dbReference type="PROSITE" id="PS51272">
    <property type="entry name" value="SLH"/>
    <property type="match status" value="3"/>
</dbReference>
<dbReference type="PANTHER" id="PTHR43308">
    <property type="entry name" value="OUTER MEMBRANE PROTEIN ALPHA-RELATED"/>
    <property type="match status" value="1"/>
</dbReference>
<gene>
    <name evidence="3" type="ORF">A7K91_25810</name>
</gene>
<dbReference type="Proteomes" id="UP000092024">
    <property type="component" value="Unassembled WGS sequence"/>
</dbReference>
<feature type="domain" description="SLH" evidence="2">
    <location>
        <begin position="19"/>
        <end position="82"/>
    </location>
</feature>
<evidence type="ECO:0000256" key="1">
    <source>
        <dbReference type="SAM" id="SignalP"/>
    </source>
</evidence>
<evidence type="ECO:0000313" key="3">
    <source>
        <dbReference type="EMBL" id="OBR68912.1"/>
    </source>
</evidence>
<feature type="domain" description="SLH" evidence="2">
    <location>
        <begin position="148"/>
        <end position="211"/>
    </location>
</feature>
<organism evidence="3 4">
    <name type="scientific">Paenibacillus oryzae</name>
    <dbReference type="NCBI Taxonomy" id="1844972"/>
    <lineage>
        <taxon>Bacteria</taxon>
        <taxon>Bacillati</taxon>
        <taxon>Bacillota</taxon>
        <taxon>Bacilli</taxon>
        <taxon>Bacillales</taxon>
        <taxon>Paenibacillaceae</taxon>
        <taxon>Paenibacillus</taxon>
    </lineage>
</organism>
<keyword evidence="1" id="KW-0732">Signal</keyword>
<dbReference type="STRING" id="1844972.A7K91_25810"/>
<dbReference type="InterPro" id="IPR051465">
    <property type="entry name" value="Cell_Envelope_Struct_Comp"/>
</dbReference>
<evidence type="ECO:0000313" key="4">
    <source>
        <dbReference type="Proteomes" id="UP000092024"/>
    </source>
</evidence>
<dbReference type="EMBL" id="LYPA01000024">
    <property type="protein sequence ID" value="OBR68912.1"/>
    <property type="molecule type" value="Genomic_DNA"/>
</dbReference>
<dbReference type="InterPro" id="IPR013783">
    <property type="entry name" value="Ig-like_fold"/>
</dbReference>
<dbReference type="Pfam" id="PF09136">
    <property type="entry name" value="Glucodextran_B"/>
    <property type="match status" value="1"/>
</dbReference>
<protein>
    <recommendedName>
        <fullName evidence="2">SLH domain-containing protein</fullName>
    </recommendedName>
</protein>
<dbReference type="Gene3D" id="2.60.40.10">
    <property type="entry name" value="Immunoglobulins"/>
    <property type="match status" value="5"/>
</dbReference>
<feature type="signal peptide" evidence="1">
    <location>
        <begin position="1"/>
        <end position="17"/>
    </location>
</feature>